<name>C5L1G4_PERM5</name>
<feature type="region of interest" description="Disordered" evidence="1">
    <location>
        <begin position="148"/>
        <end position="239"/>
    </location>
</feature>
<dbReference type="Proteomes" id="UP000007800">
    <property type="component" value="Unassembled WGS sequence"/>
</dbReference>
<keyword evidence="3" id="KW-1185">Reference proteome</keyword>
<evidence type="ECO:0000256" key="1">
    <source>
        <dbReference type="SAM" id="MobiDB-lite"/>
    </source>
</evidence>
<evidence type="ECO:0000313" key="2">
    <source>
        <dbReference type="EMBL" id="EER09391.1"/>
    </source>
</evidence>
<feature type="compositionally biased region" description="Acidic residues" evidence="1">
    <location>
        <begin position="356"/>
        <end position="366"/>
    </location>
</feature>
<feature type="compositionally biased region" description="Basic residues" evidence="1">
    <location>
        <begin position="157"/>
        <end position="170"/>
    </location>
</feature>
<dbReference type="GeneID" id="9052274"/>
<gene>
    <name evidence="2" type="ORF">Pmar_PMAR025944</name>
</gene>
<proteinExistence type="predicted"/>
<dbReference type="EMBL" id="GG678316">
    <property type="protein sequence ID" value="EER09391.1"/>
    <property type="molecule type" value="Genomic_DNA"/>
</dbReference>
<protein>
    <recommendedName>
        <fullName evidence="4">CID domain-containing protein</fullName>
    </recommendedName>
</protein>
<feature type="compositionally biased region" description="Basic residues" evidence="1">
    <location>
        <begin position="219"/>
        <end position="234"/>
    </location>
</feature>
<dbReference type="InParanoid" id="C5L1G4"/>
<feature type="compositionally biased region" description="Pro residues" evidence="1">
    <location>
        <begin position="282"/>
        <end position="300"/>
    </location>
</feature>
<feature type="region of interest" description="Disordered" evidence="1">
    <location>
        <begin position="282"/>
        <end position="301"/>
    </location>
</feature>
<organism evidence="3">
    <name type="scientific">Perkinsus marinus (strain ATCC 50983 / TXsc)</name>
    <dbReference type="NCBI Taxonomy" id="423536"/>
    <lineage>
        <taxon>Eukaryota</taxon>
        <taxon>Sar</taxon>
        <taxon>Alveolata</taxon>
        <taxon>Perkinsozoa</taxon>
        <taxon>Perkinsea</taxon>
        <taxon>Perkinsida</taxon>
        <taxon>Perkinsidae</taxon>
        <taxon>Perkinsus</taxon>
    </lineage>
</organism>
<feature type="compositionally biased region" description="Pro residues" evidence="1">
    <location>
        <begin position="326"/>
        <end position="335"/>
    </location>
</feature>
<dbReference type="RefSeq" id="XP_002777575.1">
    <property type="nucleotide sequence ID" value="XM_002777529.1"/>
</dbReference>
<sequence length="436" mass="46880">MSEGDERLSPLVKKVDKLISKITSSGQHSSSNLINEVGQVCVELTPSRDQSWRAAKRVLAVGSIENKGYLAMCLVDSIVRHETKHKSPDARCSFADLFSDHVCRLTRRALSVHATDSELGRMSKMIQGWVVKKRFDSGVTKKLKSLVPDASDALHNGSHRRRQSKRKRRSRDLDDGVSPTVSPSRAGVPIASSCPRCESPKEGVSTGVQEEPIAGSRPSGKKHRSSSHGRRSFGRHADNDVNVELPKTVPQHGGWDVPPVQPPPPYSAQGFNNPMGGFPLPPPTGGRPTPPGPAFVPPQFPSVMGMPQAVFGAPRQQPLYTIPAATPSPPPPPGPAFGQRPQGVNVDVTTATRSGDDDDESSEMDIDSPRVVGEKEEEEVAVVVEKKEGAGVEPVKDGGSPTAAEDADALDSLGEVSNQEGRQGGEEEEEDEFDWD</sequence>
<accession>C5L1G4</accession>
<feature type="region of interest" description="Disordered" evidence="1">
    <location>
        <begin position="320"/>
        <end position="436"/>
    </location>
</feature>
<evidence type="ECO:0008006" key="4">
    <source>
        <dbReference type="Google" id="ProtNLM"/>
    </source>
</evidence>
<dbReference type="OMA" id="PYSAQGF"/>
<evidence type="ECO:0000313" key="3">
    <source>
        <dbReference type="Proteomes" id="UP000007800"/>
    </source>
</evidence>
<dbReference type="OrthoDB" id="10519206at2759"/>
<feature type="compositionally biased region" description="Basic and acidic residues" evidence="1">
    <location>
        <begin position="384"/>
        <end position="396"/>
    </location>
</feature>
<reference evidence="2 3" key="1">
    <citation type="submission" date="2008-07" db="EMBL/GenBank/DDBJ databases">
        <authorList>
            <person name="El-Sayed N."/>
            <person name="Caler E."/>
            <person name="Inman J."/>
            <person name="Amedeo P."/>
            <person name="Hass B."/>
            <person name="Wortman J."/>
        </authorList>
    </citation>
    <scope>NUCLEOTIDE SEQUENCE [LARGE SCALE GENOMIC DNA]</scope>
    <source>
        <strain evidence="3">ATCC 50983 / TXsc</strain>
    </source>
</reference>
<feature type="compositionally biased region" description="Acidic residues" evidence="1">
    <location>
        <begin position="426"/>
        <end position="436"/>
    </location>
</feature>
<dbReference type="AlphaFoldDB" id="C5L1G4"/>